<dbReference type="RefSeq" id="WP_111590445.1">
    <property type="nucleotide sequence ID" value="NZ_QLMA01000001.1"/>
</dbReference>
<evidence type="ECO:0000313" key="3">
    <source>
        <dbReference type="Proteomes" id="UP000249819"/>
    </source>
</evidence>
<comment type="caution">
    <text evidence="2">The sequence shown here is derived from an EMBL/GenBank/DDBJ whole genome shotgun (WGS) entry which is preliminary data.</text>
</comment>
<gene>
    <name evidence="2" type="ORF">CLV59_101535</name>
</gene>
<reference evidence="2 3" key="1">
    <citation type="submission" date="2018-06" db="EMBL/GenBank/DDBJ databases">
        <title>Genomic Encyclopedia of Archaeal and Bacterial Type Strains, Phase II (KMG-II): from individual species to whole genera.</title>
        <authorList>
            <person name="Goeker M."/>
        </authorList>
    </citation>
    <scope>NUCLEOTIDE SEQUENCE [LARGE SCALE GENOMIC DNA]</scope>
    <source>
        <strain evidence="2 3">DSM 29821</strain>
    </source>
</reference>
<dbReference type="Pfam" id="PF01663">
    <property type="entry name" value="Phosphodiest"/>
    <property type="match status" value="1"/>
</dbReference>
<dbReference type="Proteomes" id="UP000249819">
    <property type="component" value="Unassembled WGS sequence"/>
</dbReference>
<dbReference type="OrthoDB" id="9779418at2"/>
<feature type="chain" id="PRO_5016249552" evidence="1">
    <location>
        <begin position="21"/>
        <end position="417"/>
    </location>
</feature>
<sequence length="417" mass="47242">MKRLFIVVAAVLFVGLQVQAQDTTQQIVEGRANSASNQTRPYVIMISIDGFRFDYAEKYGAENLQRLSENGVRALAMQPSFPSLTFPNHYSIVTGLYPAHHGLVDNHFWDRKRKEAYKVGNVAAVTDGSWYGGVPLWVLAEKNKMVTASYFWVGSESAIQGIRPTYYFQYQEKTGIDSRIKQVTDWLKLPEEKRPHLITFYFPEVDHAGHRYGPDSDSVRAAVKFVDAAIAKMTAEVNKLNLPVSFVIVSDHGMLKVDNDHAIPMPEDTVLTTLKVLAGGEKTMYYGEKPEDIQKAYEYLKQHENHYTAYLKQETPVRWHYGQEDIYNRIGDIILVAEPGYAFQSGSRKPPLGHHGYDNNLTDMNAIFMAWGPAFKSHQRLATFENVNVYPMVARILGLTITQPIDGKLEVLESILK</sequence>
<accession>A0A327WJ25</accession>
<dbReference type="Gene3D" id="3.40.720.10">
    <property type="entry name" value="Alkaline Phosphatase, subunit A"/>
    <property type="match status" value="1"/>
</dbReference>
<evidence type="ECO:0000256" key="1">
    <source>
        <dbReference type="SAM" id="SignalP"/>
    </source>
</evidence>
<feature type="signal peptide" evidence="1">
    <location>
        <begin position="1"/>
        <end position="20"/>
    </location>
</feature>
<dbReference type="SUPFAM" id="SSF53649">
    <property type="entry name" value="Alkaline phosphatase-like"/>
    <property type="match status" value="1"/>
</dbReference>
<dbReference type="PANTHER" id="PTHR10151:SF120">
    <property type="entry name" value="BIS(5'-ADENOSYL)-TRIPHOSPHATASE"/>
    <property type="match status" value="1"/>
</dbReference>
<keyword evidence="1" id="KW-0732">Signal</keyword>
<protein>
    <submittedName>
        <fullName evidence="2">Putative AlkP superfamily pyrophosphatase or phosphodiesterase</fullName>
    </submittedName>
</protein>
<dbReference type="EMBL" id="QLMA01000001">
    <property type="protein sequence ID" value="RAJ87774.1"/>
    <property type="molecule type" value="Genomic_DNA"/>
</dbReference>
<proteinExistence type="predicted"/>
<dbReference type="InterPro" id="IPR017850">
    <property type="entry name" value="Alkaline_phosphatase_core_sf"/>
</dbReference>
<keyword evidence="3" id="KW-1185">Reference proteome</keyword>
<dbReference type="AlphaFoldDB" id="A0A327WJ25"/>
<organism evidence="2 3">
    <name type="scientific">Chitinophaga dinghuensis</name>
    <dbReference type="NCBI Taxonomy" id="1539050"/>
    <lineage>
        <taxon>Bacteria</taxon>
        <taxon>Pseudomonadati</taxon>
        <taxon>Bacteroidota</taxon>
        <taxon>Chitinophagia</taxon>
        <taxon>Chitinophagales</taxon>
        <taxon>Chitinophagaceae</taxon>
        <taxon>Chitinophaga</taxon>
    </lineage>
</organism>
<dbReference type="Gene3D" id="3.30.1360.180">
    <property type="match status" value="1"/>
</dbReference>
<evidence type="ECO:0000313" key="2">
    <source>
        <dbReference type="EMBL" id="RAJ87774.1"/>
    </source>
</evidence>
<dbReference type="GO" id="GO:0016787">
    <property type="term" value="F:hydrolase activity"/>
    <property type="evidence" value="ECO:0007669"/>
    <property type="project" value="UniProtKB-ARBA"/>
</dbReference>
<dbReference type="PANTHER" id="PTHR10151">
    <property type="entry name" value="ECTONUCLEOTIDE PYROPHOSPHATASE/PHOSPHODIESTERASE"/>
    <property type="match status" value="1"/>
</dbReference>
<dbReference type="InterPro" id="IPR002591">
    <property type="entry name" value="Phosphodiest/P_Trfase"/>
</dbReference>
<dbReference type="CDD" id="cd16018">
    <property type="entry name" value="Enpp"/>
    <property type="match status" value="1"/>
</dbReference>
<name>A0A327WJ25_9BACT</name>